<proteinExistence type="predicted"/>
<dbReference type="RefSeq" id="XP_024894099.1">
    <property type="nucleotide sequence ID" value="XM_025038331.1"/>
</dbReference>
<organism evidence="4 6">
    <name type="scientific">Temnothorax curvispinosus</name>
    <dbReference type="NCBI Taxonomy" id="300111"/>
    <lineage>
        <taxon>Eukaryota</taxon>
        <taxon>Metazoa</taxon>
        <taxon>Ecdysozoa</taxon>
        <taxon>Arthropoda</taxon>
        <taxon>Hexapoda</taxon>
        <taxon>Insecta</taxon>
        <taxon>Pterygota</taxon>
        <taxon>Neoptera</taxon>
        <taxon>Endopterygota</taxon>
        <taxon>Hymenoptera</taxon>
        <taxon>Apocrita</taxon>
        <taxon>Aculeata</taxon>
        <taxon>Formicoidea</taxon>
        <taxon>Formicidae</taxon>
        <taxon>Myrmicinae</taxon>
        <taxon>Temnothorax</taxon>
    </lineage>
</organism>
<dbReference type="RefSeq" id="XP_024871746.1">
    <property type="nucleotide sequence ID" value="XM_025015978.1"/>
</dbReference>
<feature type="coiled-coil region" evidence="1">
    <location>
        <begin position="284"/>
        <end position="333"/>
    </location>
</feature>
<gene>
    <name evidence="5 6" type="primary">LOC112454526</name>
    <name evidence="7" type="synonym">LOC112468915</name>
</gene>
<dbReference type="Proteomes" id="UP000504618">
    <property type="component" value="Unplaced"/>
</dbReference>
<reference evidence="5 6" key="1">
    <citation type="submission" date="2025-04" db="UniProtKB">
        <authorList>
            <consortium name="RefSeq"/>
        </authorList>
    </citation>
    <scope>IDENTIFICATION</scope>
    <source>
        <tissue evidence="5 6">Whole body</tissue>
    </source>
</reference>
<name>A0A6J1PPV3_9HYME</name>
<dbReference type="OrthoDB" id="7554918at2759"/>
<dbReference type="PANTHER" id="PTHR47595">
    <property type="entry name" value="HEAT SHOCK 70 KDA PROTEIN 14"/>
    <property type="match status" value="1"/>
</dbReference>
<evidence type="ECO:0000313" key="5">
    <source>
        <dbReference type="RefSeq" id="XP_024871746.1"/>
    </source>
</evidence>
<dbReference type="Pfam" id="PF13837">
    <property type="entry name" value="Myb_DNA-bind_4"/>
    <property type="match status" value="1"/>
</dbReference>
<evidence type="ECO:0000256" key="2">
    <source>
        <dbReference type="SAM" id="MobiDB-lite"/>
    </source>
</evidence>
<sequence>MESETAIIQRDAAGNILIDENGFVTCISEGGLEFQICYSEINFNCDSINCTVNNKSMFIPLNDNNNESNKENQQDNYTENRIPESSESIEETFSWSDASTKLFLCLYKEKIHLLTTRKIRNKKVLWQKIAEEMNIQGYNVSNIQTENKFKSLERAYKNMITNNKKTGRSRVTCPYETELTDLIGSKHNIEPLITSGNKGTILRTDRTTPTFTSGVSETENIPTGSNASASQDISIFESGTTNQESMPIATTPTMSNQSNLQNTLSVEEMQSRNKRQMGTTAKVLQSCQESMKELIERIQEEKHDKIEREKEILMEYRQMRQSYEKYLDKVQEQLIIANKMREERNNLLKAYLDKQTK</sequence>
<evidence type="ECO:0000256" key="1">
    <source>
        <dbReference type="SAM" id="Coils"/>
    </source>
</evidence>
<accession>A0A6J1PPV3</accession>
<feature type="region of interest" description="Disordered" evidence="2">
    <location>
        <begin position="61"/>
        <end position="84"/>
    </location>
</feature>
<evidence type="ECO:0000313" key="6">
    <source>
        <dbReference type="RefSeq" id="XP_024871754.1"/>
    </source>
</evidence>
<dbReference type="Gene3D" id="1.10.10.60">
    <property type="entry name" value="Homeodomain-like"/>
    <property type="match status" value="1"/>
</dbReference>
<dbReference type="InterPro" id="IPR044822">
    <property type="entry name" value="Myb_DNA-bind_4"/>
</dbReference>
<feature type="region of interest" description="Disordered" evidence="2">
    <location>
        <begin position="200"/>
        <end position="228"/>
    </location>
</feature>
<keyword evidence="4" id="KW-1185">Reference proteome</keyword>
<feature type="domain" description="Myb/SANT-like DNA-binding" evidence="3">
    <location>
        <begin position="94"/>
        <end position="180"/>
    </location>
</feature>
<dbReference type="PANTHER" id="PTHR47595:SF1">
    <property type="entry name" value="MYB_SANT-LIKE DNA-BINDING DOMAIN-CONTAINING PROTEIN"/>
    <property type="match status" value="1"/>
</dbReference>
<dbReference type="GeneID" id="112454526"/>
<protein>
    <submittedName>
        <fullName evidence="5 6">Uncharacterized protein LOC112454526</fullName>
    </submittedName>
    <submittedName>
        <fullName evidence="7">Uncharacterized protein LOC112468915</fullName>
    </submittedName>
</protein>
<feature type="compositionally biased region" description="Polar residues" evidence="2">
    <location>
        <begin position="207"/>
        <end position="228"/>
    </location>
</feature>
<evidence type="ECO:0000259" key="3">
    <source>
        <dbReference type="Pfam" id="PF13837"/>
    </source>
</evidence>
<keyword evidence="1" id="KW-0175">Coiled coil</keyword>
<evidence type="ECO:0000313" key="7">
    <source>
        <dbReference type="RefSeq" id="XP_024894099.1"/>
    </source>
</evidence>
<dbReference type="AlphaFoldDB" id="A0A6J1PPV3"/>
<dbReference type="RefSeq" id="XP_024871754.1">
    <property type="nucleotide sequence ID" value="XM_025015986.1"/>
</dbReference>
<evidence type="ECO:0000313" key="4">
    <source>
        <dbReference type="Proteomes" id="UP000504618"/>
    </source>
</evidence>